<keyword evidence="5" id="KW-1185">Reference proteome</keyword>
<name>A0A858RRT6_9BACT</name>
<gene>
    <name evidence="4" type="ORF">HHL09_26275</name>
</gene>
<accession>A0A858RRT6</accession>
<feature type="domain" description="RadC-like JAB" evidence="3">
    <location>
        <begin position="715"/>
        <end position="806"/>
    </location>
</feature>
<dbReference type="EMBL" id="CP051774">
    <property type="protein sequence ID" value="QJE99138.1"/>
    <property type="molecule type" value="Genomic_DNA"/>
</dbReference>
<dbReference type="Proteomes" id="UP000501812">
    <property type="component" value="Chromosome"/>
</dbReference>
<dbReference type="Gene3D" id="3.40.140.10">
    <property type="entry name" value="Cytidine Deaminase, domain 2"/>
    <property type="match status" value="2"/>
</dbReference>
<dbReference type="GO" id="GO:0008237">
    <property type="term" value="F:metallopeptidase activity"/>
    <property type="evidence" value="ECO:0007669"/>
    <property type="project" value="UniProtKB-KW"/>
</dbReference>
<dbReference type="InterPro" id="IPR025657">
    <property type="entry name" value="RadC_JAB"/>
</dbReference>
<evidence type="ECO:0000313" key="4">
    <source>
        <dbReference type="EMBL" id="QJE99138.1"/>
    </source>
</evidence>
<sequence length="846" mass="92401">MEGSASFHDIVLGQSVMEAKEKVRHFTNTLNAGATGSTVIHEYGHVFLNDAVAAGRITLQEAAEAMRAFDTVQQGKRERRGPAPQGNPQTADRPLSFLREGRLNFTSVSEAVSEFLESEVLRRTKTNGRRGLPPAIISRNTARATKLAPGSVPKFARFLKTVRELFGLVFQRAQATRNTIEEGETDAQADKAAPSQRISRKQLGSFFLAEGDLNGDKLERAIDETTDSLAGNDGTGRPRDGGLGKFLGEFSGFMKRVAEGGPGAPQPGGKAASILLADRLTHQIESWKPVGSIVKGPEDIFALNQAFRNPWFKSIRLMAIHPETGAVISARVHSMGTTSRLSSDLNDIMGFMEEIRGEHPFAELVISTNHPGGDPRPTAQDQDLHAKARKLADELGIPLADYVITNGTRGWSMAQNEEFTMPEQMAVTWAATERSEMTMLQDTHLQRDLAATLRASNPDVNWVVYLDEGYRARAMNVLPDDPEEAAKVILRDTWEQGTKNLVLFPGTANQNSEQWAQPVEDILGTHRTRHPAIAIPGEPDSPSGSNLGEGGARPYLASFPSLAEGQSGEMIHGIDSERISSYLQSRGHEGGQLEQATRRTERLLKIREAGGPLAITDFVSDAGRSVREDERSQSELFPTFVEQALSGDSSSAFPDLEPGGRPVGILLQEMIDRAIPEWNPLGKTVESAEDIFALNAVFRNPWFESVRLMAISPSSGEVIASSIHSVGNIYRTSGEVSDMIGFILAAREIDPEATLVISHNHPGGDPRPSEDDKALQEDLQSFADDLGIPIMDHVITNGTRGWSMKDGWSPKWMSLGAPSSDSICRAPRIIANCGIWAWHYVQRTNR</sequence>
<dbReference type="AlphaFoldDB" id="A0A858RRT6"/>
<dbReference type="Pfam" id="PF04002">
    <property type="entry name" value="RadC"/>
    <property type="match status" value="2"/>
</dbReference>
<evidence type="ECO:0000256" key="2">
    <source>
        <dbReference type="SAM" id="MobiDB-lite"/>
    </source>
</evidence>
<feature type="region of interest" description="Disordered" evidence="2">
    <location>
        <begin position="71"/>
        <end position="93"/>
    </location>
</feature>
<keyword evidence="1" id="KW-0482">Metalloprotease</keyword>
<dbReference type="InterPro" id="IPR001405">
    <property type="entry name" value="UPF0758"/>
</dbReference>
<proteinExistence type="predicted"/>
<dbReference type="PANTHER" id="PTHR30471">
    <property type="entry name" value="DNA REPAIR PROTEIN RADC"/>
    <property type="match status" value="1"/>
</dbReference>
<feature type="domain" description="RadC-like JAB" evidence="3">
    <location>
        <begin position="326"/>
        <end position="416"/>
    </location>
</feature>
<evidence type="ECO:0000259" key="3">
    <source>
        <dbReference type="Pfam" id="PF04002"/>
    </source>
</evidence>
<dbReference type="RefSeq" id="WP_169457624.1">
    <property type="nucleotide sequence ID" value="NZ_CP051774.1"/>
</dbReference>
<dbReference type="KEGG" id="luo:HHL09_26275"/>
<keyword evidence="1" id="KW-0645">Protease</keyword>
<organism evidence="4 5">
    <name type="scientific">Luteolibacter luteus</name>
    <dbReference type="NCBI Taxonomy" id="2728835"/>
    <lineage>
        <taxon>Bacteria</taxon>
        <taxon>Pseudomonadati</taxon>
        <taxon>Verrucomicrobiota</taxon>
        <taxon>Verrucomicrobiia</taxon>
        <taxon>Verrucomicrobiales</taxon>
        <taxon>Verrucomicrobiaceae</taxon>
        <taxon>Luteolibacter</taxon>
    </lineage>
</organism>
<protein>
    <recommendedName>
        <fullName evidence="3">RadC-like JAB domain-containing protein</fullName>
    </recommendedName>
</protein>
<evidence type="ECO:0000256" key="1">
    <source>
        <dbReference type="ARBA" id="ARBA00023049"/>
    </source>
</evidence>
<dbReference type="PANTHER" id="PTHR30471:SF3">
    <property type="entry name" value="UPF0758 PROTEIN YEES-RELATED"/>
    <property type="match status" value="1"/>
</dbReference>
<evidence type="ECO:0000313" key="5">
    <source>
        <dbReference type="Proteomes" id="UP000501812"/>
    </source>
</evidence>
<keyword evidence="1" id="KW-0378">Hydrolase</keyword>
<reference evidence="4 5" key="1">
    <citation type="submission" date="2020-04" db="EMBL/GenBank/DDBJ databases">
        <title>Luteolibacter sp. G-1-1-1 isolated from soil.</title>
        <authorList>
            <person name="Dahal R.H."/>
        </authorList>
    </citation>
    <scope>NUCLEOTIDE SEQUENCE [LARGE SCALE GENOMIC DNA]</scope>
    <source>
        <strain evidence="4 5">G-1-1-1</strain>
    </source>
</reference>